<dbReference type="KEGG" id="lsx:H8B22_07910"/>
<evidence type="ECO:0000313" key="3">
    <source>
        <dbReference type="EMBL" id="QNP39465.1"/>
    </source>
</evidence>
<dbReference type="InterPro" id="IPR007893">
    <property type="entry name" value="Spore_coat_U/FanG"/>
</dbReference>
<feature type="domain" description="Spore coat protein U/FanG" evidence="2">
    <location>
        <begin position="26"/>
        <end position="167"/>
    </location>
</feature>
<evidence type="ECO:0000259" key="2">
    <source>
        <dbReference type="Pfam" id="PF05229"/>
    </source>
</evidence>
<sequence>MNALKISLLAVLAAAPFAADAANTSSSFGVELTVQNSCTVTAGGTAADMNFGTVTGNITANRDATTSLTVNCNNGANYHVGLNDGVNALTGQRRMASLTTSGFVNYELYSDSGRTARWGVTAAGGTATDVDGTGNNADQTLTVYGRVPGAPVQSVGAGVYHDTITATIEF</sequence>
<feature type="signal peptide" evidence="1">
    <location>
        <begin position="1"/>
        <end position="21"/>
    </location>
</feature>
<feature type="chain" id="PRO_5028898385" evidence="1">
    <location>
        <begin position="22"/>
        <end position="170"/>
    </location>
</feature>
<proteinExistence type="predicted"/>
<keyword evidence="3" id="KW-0167">Capsid protein</keyword>
<protein>
    <submittedName>
        <fullName evidence="3">Spore coat protein U domain-containing protein</fullName>
    </submittedName>
</protein>
<dbReference type="PANTHER" id="PTHR37089:SF4">
    <property type="entry name" value="EXPORTED PROTEIN"/>
    <property type="match status" value="1"/>
</dbReference>
<dbReference type="RefSeq" id="WP_187710911.1">
    <property type="nucleotide sequence ID" value="NZ_CP060820.1"/>
</dbReference>
<dbReference type="Proteomes" id="UP000516018">
    <property type="component" value="Chromosome"/>
</dbReference>
<dbReference type="PANTHER" id="PTHR37089">
    <property type="entry name" value="PROTEIN U-RELATED"/>
    <property type="match status" value="1"/>
</dbReference>
<name>A0A7H0FTU9_9GAMM</name>
<keyword evidence="4" id="KW-1185">Reference proteome</keyword>
<keyword evidence="3" id="KW-0946">Virion</keyword>
<dbReference type="SMART" id="SM00972">
    <property type="entry name" value="SCPU"/>
    <property type="match status" value="1"/>
</dbReference>
<accession>A0A7H0FTU9</accession>
<evidence type="ECO:0000313" key="4">
    <source>
        <dbReference type="Proteomes" id="UP000516018"/>
    </source>
</evidence>
<reference evidence="3 4" key="1">
    <citation type="submission" date="2020-08" db="EMBL/GenBank/DDBJ databases">
        <title>Lysobacter sp. II4 sp. nov., isolated from soil.</title>
        <authorList>
            <person name="Woo C.Y."/>
            <person name="Kim J."/>
        </authorList>
    </citation>
    <scope>NUCLEOTIDE SEQUENCE [LARGE SCALE GENOMIC DNA]</scope>
    <source>
        <strain evidence="3 4">II4</strain>
    </source>
</reference>
<gene>
    <name evidence="3" type="ORF">H8B22_07910</name>
</gene>
<dbReference type="InterPro" id="IPR053167">
    <property type="entry name" value="Spore_coat_component"/>
</dbReference>
<keyword evidence="1" id="KW-0732">Signal</keyword>
<dbReference type="Pfam" id="PF05229">
    <property type="entry name" value="SCPU"/>
    <property type="match status" value="1"/>
</dbReference>
<dbReference type="EMBL" id="CP060820">
    <property type="protein sequence ID" value="QNP39465.1"/>
    <property type="molecule type" value="Genomic_DNA"/>
</dbReference>
<evidence type="ECO:0000256" key="1">
    <source>
        <dbReference type="SAM" id="SignalP"/>
    </source>
</evidence>
<dbReference type="AlphaFoldDB" id="A0A7H0FTU9"/>
<organism evidence="3 4">
    <name type="scientific">Agrilutibacter terrestris</name>
    <dbReference type="NCBI Taxonomy" id="2865112"/>
    <lineage>
        <taxon>Bacteria</taxon>
        <taxon>Pseudomonadati</taxon>
        <taxon>Pseudomonadota</taxon>
        <taxon>Gammaproteobacteria</taxon>
        <taxon>Lysobacterales</taxon>
        <taxon>Lysobacteraceae</taxon>
        <taxon>Agrilutibacter</taxon>
    </lineage>
</organism>